<name>B3DW50_METI4</name>
<dbReference type="EMBL" id="CP000975">
    <property type="protein sequence ID" value="ACD83553.1"/>
    <property type="molecule type" value="Genomic_DNA"/>
</dbReference>
<dbReference type="Proteomes" id="UP000009149">
    <property type="component" value="Chromosome"/>
</dbReference>
<evidence type="ECO:0000313" key="2">
    <source>
        <dbReference type="Proteomes" id="UP000009149"/>
    </source>
</evidence>
<protein>
    <submittedName>
        <fullName evidence="1">Uncharacterized protein</fullName>
    </submittedName>
</protein>
<reference evidence="1 2" key="1">
    <citation type="journal article" date="2008" name="Biol. Direct">
        <title>Complete genome sequence of the extremely acidophilic methanotroph isolate V4, Methylacidiphilum infernorum, a representative of the bacterial phylum Verrucomicrobia.</title>
        <authorList>
            <person name="Hou S."/>
            <person name="Makarova K.S."/>
            <person name="Saw J.H."/>
            <person name="Senin P."/>
            <person name="Ly B.V."/>
            <person name="Zhou Z."/>
            <person name="Ren Y."/>
            <person name="Wang J."/>
            <person name="Galperin M.Y."/>
            <person name="Omelchenko M.V."/>
            <person name="Wolf Y.I."/>
            <person name="Yutin N."/>
            <person name="Koonin E.V."/>
            <person name="Stott M.B."/>
            <person name="Mountain B.W."/>
            <person name="Crowe M.A."/>
            <person name="Smirnova A.V."/>
            <person name="Dunfield P.F."/>
            <person name="Feng L."/>
            <person name="Wang L."/>
            <person name="Alam M."/>
        </authorList>
    </citation>
    <scope>NUCLEOTIDE SEQUENCE [LARGE SCALE GENOMIC DNA]</scope>
    <source>
        <strain evidence="2">Isolate V4</strain>
    </source>
</reference>
<dbReference type="KEGG" id="min:Minf_1499"/>
<gene>
    <name evidence="1" type="ordered locus">Minf_1499</name>
</gene>
<dbReference type="HOGENOM" id="CLU_3345804_0_0_0"/>
<proteinExistence type="predicted"/>
<organism evidence="1 2">
    <name type="scientific">Methylacidiphilum infernorum (isolate V4)</name>
    <name type="common">Methylokorus infernorum (strain V4)</name>
    <dbReference type="NCBI Taxonomy" id="481448"/>
    <lineage>
        <taxon>Bacteria</taxon>
        <taxon>Pseudomonadati</taxon>
        <taxon>Verrucomicrobiota</taxon>
        <taxon>Methylacidiphilae</taxon>
        <taxon>Methylacidiphilales</taxon>
        <taxon>Methylacidiphilaceae</taxon>
        <taxon>Methylacidiphilum (ex Ratnadevi et al. 2023)</taxon>
    </lineage>
</organism>
<sequence>MKKKGGKLIIITGASRSTFSRIIRGKKDEKFSKKKQE</sequence>
<evidence type="ECO:0000313" key="1">
    <source>
        <dbReference type="EMBL" id="ACD83553.1"/>
    </source>
</evidence>
<accession>B3DW50</accession>
<dbReference type="AlphaFoldDB" id="B3DW50"/>